<reference evidence="2" key="1">
    <citation type="journal article" date="2024" name="Front. Bioeng. Biotechnol.">
        <title>Genome-scale model development and genomic sequencing of the oleaginous clade Lipomyces.</title>
        <authorList>
            <person name="Czajka J.J."/>
            <person name="Han Y."/>
            <person name="Kim J."/>
            <person name="Mondo S.J."/>
            <person name="Hofstad B.A."/>
            <person name="Robles A."/>
            <person name="Haridas S."/>
            <person name="Riley R."/>
            <person name="LaButti K."/>
            <person name="Pangilinan J."/>
            <person name="Andreopoulos W."/>
            <person name="Lipzen A."/>
            <person name="Yan J."/>
            <person name="Wang M."/>
            <person name="Ng V."/>
            <person name="Grigoriev I.V."/>
            <person name="Spatafora J.W."/>
            <person name="Magnuson J.K."/>
            <person name="Baker S.E."/>
            <person name="Pomraning K.R."/>
        </authorList>
    </citation>
    <scope>NUCLEOTIDE SEQUENCE [LARGE SCALE GENOMIC DNA]</scope>
    <source>
        <strain evidence="2">CBS 10300</strain>
    </source>
</reference>
<name>A0ACC3TH28_9ASCO</name>
<keyword evidence="2" id="KW-1185">Reference proteome</keyword>
<proteinExistence type="predicted"/>
<protein>
    <submittedName>
        <fullName evidence="1">Uncharacterized protein</fullName>
    </submittedName>
</protein>
<accession>A0ACC3TH28</accession>
<organism evidence="1 2">
    <name type="scientific">Lipomyces orientalis</name>
    <dbReference type="NCBI Taxonomy" id="1233043"/>
    <lineage>
        <taxon>Eukaryota</taxon>
        <taxon>Fungi</taxon>
        <taxon>Dikarya</taxon>
        <taxon>Ascomycota</taxon>
        <taxon>Saccharomycotina</taxon>
        <taxon>Lipomycetes</taxon>
        <taxon>Lipomycetales</taxon>
        <taxon>Lipomycetaceae</taxon>
        <taxon>Lipomyces</taxon>
    </lineage>
</organism>
<comment type="caution">
    <text evidence="1">The sequence shown here is derived from an EMBL/GenBank/DDBJ whole genome shotgun (WGS) entry which is preliminary data.</text>
</comment>
<dbReference type="Proteomes" id="UP001489719">
    <property type="component" value="Unassembled WGS sequence"/>
</dbReference>
<sequence>MTTATQISRRLSCSYKQFMRLATRCNSQWSASSLADELFRATLRESPKSQPDPSDQAQSTALESAKVKGEDKLSGWEYLKSEVPYGVAGNARSVAYYSSKPAEEKGPEMYQRRKAQLRSNAGAATVKEKSIFESLFGQVLKGRTEGQKETKKEEKGTTTASGKTMRLSSAKGSMVFRARHRDVEGVDWNSSWAQKASDPLSWMQISNVETGVEAYPPSLRELSARVRRQRGEFGELPTEYMDRETEEAERDRIASLKGMIERMRSCRTDTELDAILEREVYQPFKQAAAYFERTNKEIVMAPNIAKNYPYLLTRAMQILVLNFHDAYGALSVFDRARNYGIQSYIMGCTIDVYNEVLQLKWDYFMDLFGCKTLLEEMIVNGVEANSRTASILKSIRTHIATKEVEDGEGHLSALTKEAMVDGASYRSIRLA</sequence>
<evidence type="ECO:0000313" key="2">
    <source>
        <dbReference type="Proteomes" id="UP001489719"/>
    </source>
</evidence>
<evidence type="ECO:0000313" key="1">
    <source>
        <dbReference type="EMBL" id="KAK9320182.1"/>
    </source>
</evidence>
<gene>
    <name evidence="1" type="ORF">V1517DRAFT_330192</name>
</gene>
<dbReference type="EMBL" id="MU970141">
    <property type="protein sequence ID" value="KAK9320182.1"/>
    <property type="molecule type" value="Genomic_DNA"/>
</dbReference>